<dbReference type="Proteomes" id="UP001219605">
    <property type="component" value="Chromosome"/>
</dbReference>
<dbReference type="EMBL" id="CP118615">
    <property type="protein sequence ID" value="WDZ83970.1"/>
    <property type="molecule type" value="Genomic_DNA"/>
</dbReference>
<name>A0ABY7ZM41_9ACTN</name>
<protein>
    <recommendedName>
        <fullName evidence="4">DUF1998 domain-containing protein</fullName>
    </recommendedName>
</protein>
<proteinExistence type="predicted"/>
<gene>
    <name evidence="2" type="ORF">PVK37_26440</name>
</gene>
<evidence type="ECO:0000313" key="2">
    <source>
        <dbReference type="EMBL" id="WDZ83970.1"/>
    </source>
</evidence>
<feature type="region of interest" description="Disordered" evidence="1">
    <location>
        <begin position="441"/>
        <end position="475"/>
    </location>
</feature>
<evidence type="ECO:0000256" key="1">
    <source>
        <dbReference type="SAM" id="MobiDB-lite"/>
    </source>
</evidence>
<reference evidence="2 3" key="1">
    <citation type="submission" date="2023-02" db="EMBL/GenBank/DDBJ databases">
        <authorList>
            <person name="Mo P."/>
        </authorList>
    </citation>
    <scope>NUCLEOTIDE SEQUENCE [LARGE SCALE GENOMIC DNA]</scope>
    <source>
        <strain evidence="2 3">HUAS 3</strain>
    </source>
</reference>
<sequence length="475" mass="51695">MAVGETLAELAVAAFQAGFDRQALLAGRRLLSAATMAATAGDGRAVQVYTQALDRVAQQLRRGPSSDTDANRHRSSLVLAGLIAEFDPLLSAAPPGHQADEAINELVDWLPWRTEGNPYPLAAAAWQARLIAAGWLVHSPARRRRRPALAIQPQTLPHTLIAKAEEELRLHLRVDDPTYPAVYLFTLWAHAIAAVHEGDRGAAQHLHEYLTRVLDEYDTDEQDDDDASWPATEQGNQVEDECDEVPGTRRMHPQLRRLIAGAIDWSANAENGRREVVLPGPRAPGLHDSLRKALAASGLIERRYHGLPERGGSYLVVVEEPDGSRRLLRDSEAGARGLFAWGYGGTGPHTLADVLTDDILADFNRCPDCFGAVQCAAGLIRCRTCHNTGLRVERWHIASALVRRVISSLPKHPAAAPTIPEAEWSMTRSALLSEACRIQAGGHGDQAPTKQRSQRSLPTEGCPQVPRSSAEPLPA</sequence>
<evidence type="ECO:0000313" key="3">
    <source>
        <dbReference type="Proteomes" id="UP001219605"/>
    </source>
</evidence>
<organism evidence="2 3">
    <name type="scientific">Micromonospora cathayae</name>
    <dbReference type="NCBI Taxonomy" id="3028804"/>
    <lineage>
        <taxon>Bacteria</taxon>
        <taxon>Bacillati</taxon>
        <taxon>Actinomycetota</taxon>
        <taxon>Actinomycetes</taxon>
        <taxon>Micromonosporales</taxon>
        <taxon>Micromonosporaceae</taxon>
        <taxon>Micromonospora</taxon>
    </lineage>
</organism>
<evidence type="ECO:0008006" key="4">
    <source>
        <dbReference type="Google" id="ProtNLM"/>
    </source>
</evidence>
<keyword evidence="3" id="KW-1185">Reference proteome</keyword>
<dbReference type="RefSeq" id="WP_275030527.1">
    <property type="nucleotide sequence ID" value="NZ_CP118615.1"/>
</dbReference>
<feature type="region of interest" description="Disordered" evidence="1">
    <location>
        <begin position="220"/>
        <end position="250"/>
    </location>
</feature>
<feature type="compositionally biased region" description="Polar residues" evidence="1">
    <location>
        <begin position="448"/>
        <end position="457"/>
    </location>
</feature>
<accession>A0ABY7ZM41</accession>